<name>A0A4Q7M3W9_9MICO</name>
<evidence type="ECO:0000313" key="2">
    <source>
        <dbReference type="Proteomes" id="UP000293852"/>
    </source>
</evidence>
<dbReference type="EMBL" id="SGWX01000001">
    <property type="protein sequence ID" value="RZS62244.1"/>
    <property type="molecule type" value="Genomic_DNA"/>
</dbReference>
<proteinExistence type="predicted"/>
<accession>A0A4Q7M3W9</accession>
<dbReference type="Proteomes" id="UP000293852">
    <property type="component" value="Unassembled WGS sequence"/>
</dbReference>
<organism evidence="1 2">
    <name type="scientific">Xylanimonas ulmi</name>
    <dbReference type="NCBI Taxonomy" id="228973"/>
    <lineage>
        <taxon>Bacteria</taxon>
        <taxon>Bacillati</taxon>
        <taxon>Actinomycetota</taxon>
        <taxon>Actinomycetes</taxon>
        <taxon>Micrococcales</taxon>
        <taxon>Promicromonosporaceae</taxon>
        <taxon>Xylanimonas</taxon>
    </lineage>
</organism>
<keyword evidence="2" id="KW-1185">Reference proteome</keyword>
<dbReference type="AlphaFoldDB" id="A0A4Q7M3W9"/>
<gene>
    <name evidence="1" type="ORF">EV386_2569</name>
</gene>
<reference evidence="1 2" key="1">
    <citation type="submission" date="2019-02" db="EMBL/GenBank/DDBJ databases">
        <title>Sequencing the genomes of 1000 actinobacteria strains.</title>
        <authorList>
            <person name="Klenk H.-P."/>
        </authorList>
    </citation>
    <scope>NUCLEOTIDE SEQUENCE [LARGE SCALE GENOMIC DNA]</scope>
    <source>
        <strain evidence="1 2">DSM 16932</strain>
    </source>
</reference>
<dbReference type="RefSeq" id="WP_130415545.1">
    <property type="nucleotide sequence ID" value="NZ_SGWX01000001.1"/>
</dbReference>
<sequence>MNEHEHRHEFGYDDGHPYEYEYEYEDVYGRQEAREDDPAVAHGAHHVVVPLTSAERALLEEIAAGWGVDVPLAAERLLLLAANVCDISPDEF</sequence>
<protein>
    <submittedName>
        <fullName evidence="1">Uncharacterized protein</fullName>
    </submittedName>
</protein>
<comment type="caution">
    <text evidence="1">The sequence shown here is derived from an EMBL/GenBank/DDBJ whole genome shotgun (WGS) entry which is preliminary data.</text>
</comment>
<evidence type="ECO:0000313" key="1">
    <source>
        <dbReference type="EMBL" id="RZS62244.1"/>
    </source>
</evidence>